<evidence type="ECO:0000256" key="3">
    <source>
        <dbReference type="ARBA" id="ARBA00012438"/>
    </source>
</evidence>
<evidence type="ECO:0000256" key="5">
    <source>
        <dbReference type="ARBA" id="ARBA00022553"/>
    </source>
</evidence>
<keyword evidence="6" id="KW-0808">Transferase</keyword>
<dbReference type="EC" id="2.7.13.3" evidence="3"/>
<evidence type="ECO:0000256" key="6">
    <source>
        <dbReference type="ARBA" id="ARBA00022679"/>
    </source>
</evidence>
<dbReference type="PROSITE" id="PS50109">
    <property type="entry name" value="HIS_KIN"/>
    <property type="match status" value="1"/>
</dbReference>
<evidence type="ECO:0000313" key="16">
    <source>
        <dbReference type="EMBL" id="RGS44123.1"/>
    </source>
</evidence>
<feature type="domain" description="Histidine kinase" evidence="15">
    <location>
        <begin position="90"/>
        <end position="280"/>
    </location>
</feature>
<evidence type="ECO:0000256" key="13">
    <source>
        <dbReference type="ARBA" id="ARBA00023136"/>
    </source>
</evidence>
<comment type="catalytic activity">
    <reaction evidence="1">
        <text>ATP + protein L-histidine = ADP + protein N-phospho-L-histidine.</text>
        <dbReference type="EC" id="2.7.13.3"/>
    </reaction>
</comment>
<evidence type="ECO:0000313" key="17">
    <source>
        <dbReference type="Proteomes" id="UP000283295"/>
    </source>
</evidence>
<protein>
    <recommendedName>
        <fullName evidence="3">histidine kinase</fullName>
        <ecNumber evidence="3">2.7.13.3</ecNumber>
    </recommendedName>
</protein>
<accession>A0A412IVQ5</accession>
<organism evidence="16 17">
    <name type="scientific">Coprococcus eutactus</name>
    <dbReference type="NCBI Taxonomy" id="33043"/>
    <lineage>
        <taxon>Bacteria</taxon>
        <taxon>Bacillati</taxon>
        <taxon>Bacillota</taxon>
        <taxon>Clostridia</taxon>
        <taxon>Lachnospirales</taxon>
        <taxon>Lachnospiraceae</taxon>
        <taxon>Coprococcus</taxon>
    </lineage>
</organism>
<gene>
    <name evidence="16" type="ORF">DWX94_01685</name>
</gene>
<keyword evidence="8" id="KW-0547">Nucleotide-binding</keyword>
<evidence type="ECO:0000256" key="2">
    <source>
        <dbReference type="ARBA" id="ARBA00004651"/>
    </source>
</evidence>
<dbReference type="EMBL" id="QRVK01000002">
    <property type="protein sequence ID" value="RGS44123.1"/>
    <property type="molecule type" value="Genomic_DNA"/>
</dbReference>
<evidence type="ECO:0000256" key="11">
    <source>
        <dbReference type="ARBA" id="ARBA00022989"/>
    </source>
</evidence>
<evidence type="ECO:0000256" key="4">
    <source>
        <dbReference type="ARBA" id="ARBA00022475"/>
    </source>
</evidence>
<comment type="caution">
    <text evidence="16">The sequence shown here is derived from an EMBL/GenBank/DDBJ whole genome shotgun (WGS) entry which is preliminary data.</text>
</comment>
<dbReference type="OrthoDB" id="335833at2"/>
<evidence type="ECO:0000256" key="8">
    <source>
        <dbReference type="ARBA" id="ARBA00022741"/>
    </source>
</evidence>
<keyword evidence="9 16" id="KW-0418">Kinase</keyword>
<dbReference type="InterPro" id="IPR050398">
    <property type="entry name" value="HssS/ArlS-like"/>
</dbReference>
<dbReference type="SUPFAM" id="SSF55874">
    <property type="entry name" value="ATPase domain of HSP90 chaperone/DNA topoisomerase II/histidine kinase"/>
    <property type="match status" value="1"/>
</dbReference>
<evidence type="ECO:0000256" key="14">
    <source>
        <dbReference type="SAM" id="Phobius"/>
    </source>
</evidence>
<keyword evidence="11 14" id="KW-1133">Transmembrane helix</keyword>
<keyword evidence="5" id="KW-0597">Phosphoprotein</keyword>
<dbReference type="PANTHER" id="PTHR45528:SF1">
    <property type="entry name" value="SENSOR HISTIDINE KINASE CPXA"/>
    <property type="match status" value="1"/>
</dbReference>
<dbReference type="SMART" id="SM00388">
    <property type="entry name" value="HisKA"/>
    <property type="match status" value="1"/>
</dbReference>
<evidence type="ECO:0000256" key="9">
    <source>
        <dbReference type="ARBA" id="ARBA00022777"/>
    </source>
</evidence>
<name>A0A412IVQ5_9FIRM</name>
<dbReference type="InterPro" id="IPR003661">
    <property type="entry name" value="HisK_dim/P_dom"/>
</dbReference>
<evidence type="ECO:0000256" key="1">
    <source>
        <dbReference type="ARBA" id="ARBA00000085"/>
    </source>
</evidence>
<proteinExistence type="predicted"/>
<dbReference type="CDD" id="cd00082">
    <property type="entry name" value="HisKA"/>
    <property type="match status" value="1"/>
</dbReference>
<keyword evidence="4" id="KW-1003">Cell membrane</keyword>
<comment type="subcellular location">
    <subcellularLocation>
        <location evidence="2">Cell membrane</location>
        <topology evidence="2">Multi-pass membrane protein</topology>
    </subcellularLocation>
</comment>
<evidence type="ECO:0000256" key="10">
    <source>
        <dbReference type="ARBA" id="ARBA00022840"/>
    </source>
</evidence>
<dbReference type="InterPro" id="IPR036097">
    <property type="entry name" value="HisK_dim/P_sf"/>
</dbReference>
<dbReference type="InterPro" id="IPR003594">
    <property type="entry name" value="HATPase_dom"/>
</dbReference>
<dbReference type="PANTHER" id="PTHR45528">
    <property type="entry name" value="SENSOR HISTIDINE KINASE CPXA"/>
    <property type="match status" value="1"/>
</dbReference>
<evidence type="ECO:0000259" key="15">
    <source>
        <dbReference type="PROSITE" id="PS50109"/>
    </source>
</evidence>
<keyword evidence="13 14" id="KW-0472">Membrane</keyword>
<evidence type="ECO:0000256" key="7">
    <source>
        <dbReference type="ARBA" id="ARBA00022692"/>
    </source>
</evidence>
<dbReference type="GO" id="GO:0000155">
    <property type="term" value="F:phosphorelay sensor kinase activity"/>
    <property type="evidence" value="ECO:0007669"/>
    <property type="project" value="InterPro"/>
</dbReference>
<dbReference type="SUPFAM" id="SSF47384">
    <property type="entry name" value="Homodimeric domain of signal transducing histidine kinase"/>
    <property type="match status" value="1"/>
</dbReference>
<dbReference type="GO" id="GO:0005524">
    <property type="term" value="F:ATP binding"/>
    <property type="evidence" value="ECO:0007669"/>
    <property type="project" value="UniProtKB-KW"/>
</dbReference>
<dbReference type="AlphaFoldDB" id="A0A412IVQ5"/>
<dbReference type="Pfam" id="PF02518">
    <property type="entry name" value="HATPase_c"/>
    <property type="match status" value="1"/>
</dbReference>
<keyword evidence="12" id="KW-0902">Two-component regulatory system</keyword>
<dbReference type="InterPro" id="IPR005467">
    <property type="entry name" value="His_kinase_dom"/>
</dbReference>
<dbReference type="Proteomes" id="UP000283295">
    <property type="component" value="Unassembled WGS sequence"/>
</dbReference>
<sequence length="294" mass="33395">MNNATDHEESILWRGYFYRGRTLTVGENDYYVVSAMYENPFTDPDMKLLKILMYVSPMFFICCVVVLMISYRKKKKEIIADESRRNLIAAIAHDVRGPVTAISGYAENLQQIAKDSESRHYTDSILDNVAYINEMITGMLSYMRLENTMTIKKENVELDKLVSQVTDRYMVDFENRNIECEVKGHAIVQADLRLMELLIDNLVMNMAKYAADDSHASIEIDDDQIVFSNKMACAIDCEPSELWEPLKKGNTARTGHTGNGLGLSIVKKILEISDFTGDITTPDGNFIVTIVLKK</sequence>
<feature type="transmembrane region" description="Helical" evidence="14">
    <location>
        <begin position="51"/>
        <end position="71"/>
    </location>
</feature>
<dbReference type="Pfam" id="PF00512">
    <property type="entry name" value="HisKA"/>
    <property type="match status" value="1"/>
</dbReference>
<reference evidence="16 17" key="1">
    <citation type="submission" date="2018-08" db="EMBL/GenBank/DDBJ databases">
        <title>A genome reference for cultivated species of the human gut microbiota.</title>
        <authorList>
            <person name="Zou Y."/>
            <person name="Xue W."/>
            <person name="Luo G."/>
        </authorList>
    </citation>
    <scope>NUCLEOTIDE SEQUENCE [LARGE SCALE GENOMIC DNA]</scope>
    <source>
        <strain evidence="16 17">AF22-21</strain>
    </source>
</reference>
<keyword evidence="10" id="KW-0067">ATP-binding</keyword>
<dbReference type="Gene3D" id="1.10.287.130">
    <property type="match status" value="1"/>
</dbReference>
<evidence type="ECO:0000256" key="12">
    <source>
        <dbReference type="ARBA" id="ARBA00023012"/>
    </source>
</evidence>
<dbReference type="Gene3D" id="3.30.565.10">
    <property type="entry name" value="Histidine kinase-like ATPase, C-terminal domain"/>
    <property type="match status" value="1"/>
</dbReference>
<dbReference type="GO" id="GO:0005886">
    <property type="term" value="C:plasma membrane"/>
    <property type="evidence" value="ECO:0007669"/>
    <property type="project" value="UniProtKB-SubCell"/>
</dbReference>
<keyword evidence="7 14" id="KW-0812">Transmembrane</keyword>
<dbReference type="InterPro" id="IPR036890">
    <property type="entry name" value="HATPase_C_sf"/>
</dbReference>